<dbReference type="EMBL" id="NHYE01005552">
    <property type="protein sequence ID" value="PPQ70116.1"/>
    <property type="molecule type" value="Genomic_DNA"/>
</dbReference>
<evidence type="ECO:0000256" key="1">
    <source>
        <dbReference type="SAM" id="MobiDB-lite"/>
    </source>
</evidence>
<dbReference type="Proteomes" id="UP000284706">
    <property type="component" value="Unassembled WGS sequence"/>
</dbReference>
<proteinExistence type="predicted"/>
<name>A0A409VV26_9AGAR</name>
<organism evidence="2 3">
    <name type="scientific">Gymnopilus dilepis</name>
    <dbReference type="NCBI Taxonomy" id="231916"/>
    <lineage>
        <taxon>Eukaryota</taxon>
        <taxon>Fungi</taxon>
        <taxon>Dikarya</taxon>
        <taxon>Basidiomycota</taxon>
        <taxon>Agaricomycotina</taxon>
        <taxon>Agaricomycetes</taxon>
        <taxon>Agaricomycetidae</taxon>
        <taxon>Agaricales</taxon>
        <taxon>Agaricineae</taxon>
        <taxon>Hymenogastraceae</taxon>
        <taxon>Gymnopilus</taxon>
    </lineage>
</organism>
<gene>
    <name evidence="2" type="ORF">CVT26_013401</name>
</gene>
<evidence type="ECO:0000313" key="3">
    <source>
        <dbReference type="Proteomes" id="UP000284706"/>
    </source>
</evidence>
<accession>A0A409VV26</accession>
<dbReference type="AlphaFoldDB" id="A0A409VV26"/>
<protein>
    <submittedName>
        <fullName evidence="2">Uncharacterized protein</fullName>
    </submittedName>
</protein>
<feature type="compositionally biased region" description="Low complexity" evidence="1">
    <location>
        <begin position="60"/>
        <end position="74"/>
    </location>
</feature>
<sequence>MHLFPEPSSRHDGVPRLLKSPFFSGAIILAGATSSTPASPNPAPPNGSARRSTGLPPPCTSSAAACSPPACTSSGRRTSPRIWGMIGQEYSSDPFPMGVSMGGGGRGMGRAGGRAGSISSTGTGPLAYESDIRAGKLDATGSPFDLEKGFLRSALLVKKKTKMVLLGNLRRDALGRRQLRARLRLSFTWRVKSLRGPSPMSLSCLSSISLRATLQIWQQLQQSAWWHMVIIRGAVIFCQVIPLPIAYTDFSDLLRPYRPLHNLLM</sequence>
<evidence type="ECO:0000313" key="2">
    <source>
        <dbReference type="EMBL" id="PPQ70116.1"/>
    </source>
</evidence>
<feature type="compositionally biased region" description="Gly residues" evidence="1">
    <location>
        <begin position="102"/>
        <end position="115"/>
    </location>
</feature>
<reference evidence="2 3" key="1">
    <citation type="journal article" date="2018" name="Evol. Lett.">
        <title>Horizontal gene cluster transfer increased hallucinogenic mushroom diversity.</title>
        <authorList>
            <person name="Reynolds H.T."/>
            <person name="Vijayakumar V."/>
            <person name="Gluck-Thaler E."/>
            <person name="Korotkin H.B."/>
            <person name="Matheny P.B."/>
            <person name="Slot J.C."/>
        </authorList>
    </citation>
    <scope>NUCLEOTIDE SEQUENCE [LARGE SCALE GENOMIC DNA]</scope>
    <source>
        <strain evidence="2 3">SRW20</strain>
    </source>
</reference>
<comment type="caution">
    <text evidence="2">The sequence shown here is derived from an EMBL/GenBank/DDBJ whole genome shotgun (WGS) entry which is preliminary data.</text>
</comment>
<feature type="region of interest" description="Disordered" evidence="1">
    <location>
        <begin position="102"/>
        <end position="122"/>
    </location>
</feature>
<feature type="region of interest" description="Disordered" evidence="1">
    <location>
        <begin position="33"/>
        <end position="80"/>
    </location>
</feature>
<keyword evidence="3" id="KW-1185">Reference proteome</keyword>
<dbReference type="InParanoid" id="A0A409VV26"/>